<proteinExistence type="predicted"/>
<dbReference type="Gene3D" id="3.40.50.2300">
    <property type="match status" value="1"/>
</dbReference>
<dbReference type="PANTHER" id="PTHR30185">
    <property type="entry name" value="CRYPTIC BETA-GLUCOSIDE BGL OPERON ANTITERMINATOR"/>
    <property type="match status" value="1"/>
</dbReference>
<name>A0AAD0AB68_9BIFI</name>
<evidence type="ECO:0000259" key="5">
    <source>
        <dbReference type="PROSITE" id="PS51099"/>
    </source>
</evidence>
<dbReference type="PROSITE" id="PS51099">
    <property type="entry name" value="PTS_EIIB_TYPE_2"/>
    <property type="match status" value="1"/>
</dbReference>
<dbReference type="InterPro" id="IPR036095">
    <property type="entry name" value="PTS_EIIB-like_sf"/>
</dbReference>
<feature type="domain" description="PRD" evidence="6">
    <location>
        <begin position="297"/>
        <end position="405"/>
    </location>
</feature>
<dbReference type="GO" id="GO:0009401">
    <property type="term" value="P:phosphoenolpyruvate-dependent sugar phosphotransferase system"/>
    <property type="evidence" value="ECO:0007669"/>
    <property type="project" value="InterPro"/>
</dbReference>
<keyword evidence="2" id="KW-0677">Repeat</keyword>
<dbReference type="GO" id="GO:0008982">
    <property type="term" value="F:protein-N(PI)-phosphohistidine-sugar phosphotransferase activity"/>
    <property type="evidence" value="ECO:0007669"/>
    <property type="project" value="InterPro"/>
</dbReference>
<evidence type="ECO:0000256" key="1">
    <source>
        <dbReference type="ARBA" id="ARBA00022679"/>
    </source>
</evidence>
<organism evidence="7 8">
    <name type="scientific">Bifidobacterium asteroides DSM 20089</name>
    <dbReference type="NCBI Taxonomy" id="1437594"/>
    <lineage>
        <taxon>Bacteria</taxon>
        <taxon>Bacillati</taxon>
        <taxon>Actinomycetota</taxon>
        <taxon>Actinomycetes</taxon>
        <taxon>Bifidobacteriales</taxon>
        <taxon>Bifidobacteriaceae</taxon>
        <taxon>Bifidobacterium</taxon>
    </lineage>
</organism>
<evidence type="ECO:0000256" key="4">
    <source>
        <dbReference type="ARBA" id="ARBA00023163"/>
    </source>
</evidence>
<dbReference type="Pfam" id="PF02302">
    <property type="entry name" value="PTS_IIB"/>
    <property type="match status" value="1"/>
</dbReference>
<dbReference type="GO" id="GO:0006355">
    <property type="term" value="P:regulation of DNA-templated transcription"/>
    <property type="evidence" value="ECO:0007669"/>
    <property type="project" value="InterPro"/>
</dbReference>
<keyword evidence="4" id="KW-0804">Transcription</keyword>
<dbReference type="PANTHER" id="PTHR30185:SF18">
    <property type="entry name" value="TRANSCRIPTIONAL REGULATOR MTLR"/>
    <property type="match status" value="1"/>
</dbReference>
<dbReference type="Pfam" id="PF08279">
    <property type="entry name" value="HTH_11"/>
    <property type="match status" value="1"/>
</dbReference>
<accession>A0AAD0AB68</accession>
<keyword evidence="1" id="KW-0808">Transferase</keyword>
<dbReference type="Gene3D" id="1.10.10.10">
    <property type="entry name" value="Winged helix-like DNA-binding domain superfamily/Winged helix DNA-binding domain"/>
    <property type="match status" value="1"/>
</dbReference>
<feature type="domain" description="PRD" evidence="6">
    <location>
        <begin position="184"/>
        <end position="293"/>
    </location>
</feature>
<dbReference type="EMBL" id="CP017696">
    <property type="protein sequence ID" value="ATO42039.1"/>
    <property type="molecule type" value="Genomic_DNA"/>
</dbReference>
<keyword evidence="3" id="KW-0805">Transcription regulation</keyword>
<dbReference type="GeneID" id="93051302"/>
<dbReference type="InterPro" id="IPR013196">
    <property type="entry name" value="HTH_11"/>
</dbReference>
<dbReference type="RefSeq" id="WP_015021063.1">
    <property type="nucleotide sequence ID" value="NZ_CP017696.1"/>
</dbReference>
<keyword evidence="7" id="KW-0813">Transport</keyword>
<protein>
    <submittedName>
        <fullName evidence="7">Sugar transporter</fullName>
    </submittedName>
</protein>
<dbReference type="Gene3D" id="1.10.1790.10">
    <property type="entry name" value="PRD domain"/>
    <property type="match status" value="2"/>
</dbReference>
<feature type="domain" description="PTS EIIB type-2" evidence="5">
    <location>
        <begin position="406"/>
        <end position="498"/>
    </location>
</feature>
<dbReference type="InterPro" id="IPR013011">
    <property type="entry name" value="PTS_EIIB_2"/>
</dbReference>
<dbReference type="PROSITE" id="PS51372">
    <property type="entry name" value="PRD_2"/>
    <property type="match status" value="2"/>
</dbReference>
<evidence type="ECO:0000259" key="6">
    <source>
        <dbReference type="PROSITE" id="PS51372"/>
    </source>
</evidence>
<dbReference type="Pfam" id="PF00874">
    <property type="entry name" value="PRD"/>
    <property type="match status" value="1"/>
</dbReference>
<dbReference type="InterPro" id="IPR036388">
    <property type="entry name" value="WH-like_DNA-bd_sf"/>
</dbReference>
<dbReference type="InterPro" id="IPR003501">
    <property type="entry name" value="PTS_EIIB_2/3"/>
</dbReference>
<dbReference type="SUPFAM" id="SSF52794">
    <property type="entry name" value="PTS system IIB component-like"/>
    <property type="match status" value="1"/>
</dbReference>
<evidence type="ECO:0000313" key="7">
    <source>
        <dbReference type="EMBL" id="ATO42039.1"/>
    </source>
</evidence>
<gene>
    <name evidence="7" type="ORF">BA20089_07910</name>
</gene>
<keyword evidence="7" id="KW-0762">Sugar transport</keyword>
<dbReference type="InterPro" id="IPR036634">
    <property type="entry name" value="PRD_sf"/>
</dbReference>
<dbReference type="InterPro" id="IPR050661">
    <property type="entry name" value="BglG_antiterminators"/>
</dbReference>
<dbReference type="AlphaFoldDB" id="A0AAD0AB68"/>
<reference evidence="7 8" key="1">
    <citation type="submission" date="2016-10" db="EMBL/GenBank/DDBJ databases">
        <title>The whole genome sequencing and assembly of B. asteroides DSM 20089 strain.</title>
        <authorList>
            <person name="Lee Y.-J."/>
            <person name="Park M.-K."/>
            <person name="Yi H."/>
            <person name="Bahn Y.-S."/>
            <person name="Kim J.F."/>
            <person name="Lee D.-W."/>
        </authorList>
    </citation>
    <scope>NUCLEOTIDE SEQUENCE [LARGE SCALE GENOMIC DNA]</scope>
    <source>
        <strain evidence="7 8">DSM 20089</strain>
    </source>
</reference>
<evidence type="ECO:0000256" key="2">
    <source>
        <dbReference type="ARBA" id="ARBA00022737"/>
    </source>
</evidence>
<sequence>METGFKKSLIGYLLNRRDYVRGSELSHALKVSTKTITRAVQQINEQYRPVTIIESKRGRGYRLKNPETLSFGDSGFVIGQANVDVSRLTSIERRDEIVKRLLFTAPQRYRVTELWGKYFIGDSAVATDLRSLRLMLGRFQLSIEHVSGFVWIDGEEADIRRAIGSLFVNEGQPGNRRFMQSDQDIEQRDAAFVDKQLDLIEELLHTEIPYPYRVNIFTHLYILIERFRSVGALMEDRAGEQQAAIADDGSKVMNVCRAVIANVDMYLDAQLPDAEVYDLYQYLASSRIEDDLSAANDMPDPVRRATRYLIDRVALNPRYAQIDQSELFARLSKHMKPLLNRLKNGIRVNNNLLEQIKLEYPNLFRTVKEATRQLEEHEHLPVIDDEEIGFITVYFAQAVENLSRPLNILLVCTTGLGTAQLLKSKIERRFSDMNVIGTVAARDVEKALKRYPMTDLVVSTVTLSEALKRPTLVVSAMLTIEDQERLERMADHIHNGEVGR</sequence>
<dbReference type="SUPFAM" id="SSF63520">
    <property type="entry name" value="PTS-regulatory domain, PRD"/>
    <property type="match status" value="2"/>
</dbReference>
<evidence type="ECO:0000256" key="3">
    <source>
        <dbReference type="ARBA" id="ARBA00023015"/>
    </source>
</evidence>
<dbReference type="CDD" id="cd05568">
    <property type="entry name" value="PTS_IIB_bgl_like"/>
    <property type="match status" value="1"/>
</dbReference>
<dbReference type="InterPro" id="IPR011608">
    <property type="entry name" value="PRD"/>
</dbReference>
<dbReference type="Proteomes" id="UP000224056">
    <property type="component" value="Chromosome"/>
</dbReference>
<evidence type="ECO:0000313" key="8">
    <source>
        <dbReference type="Proteomes" id="UP000224056"/>
    </source>
</evidence>